<dbReference type="OrthoDB" id="9774911at2"/>
<dbReference type="Proteomes" id="UP000054623">
    <property type="component" value="Unassembled WGS sequence"/>
</dbReference>
<dbReference type="PROSITE" id="PS51257">
    <property type="entry name" value="PROKAR_LIPOPROTEIN"/>
    <property type="match status" value="1"/>
</dbReference>
<accession>A0A0W1JDR7</accession>
<evidence type="ECO:0000313" key="1">
    <source>
        <dbReference type="EMBL" id="KTE89985.1"/>
    </source>
</evidence>
<reference evidence="1 2" key="1">
    <citation type="submission" date="2015-12" db="EMBL/GenBank/DDBJ databases">
        <title>Draft Genome Sequence of Desulfitobacterium hafniense Strain DH, a Sulfate-reducing Bacterium Isolated from Paddy Soils.</title>
        <authorList>
            <person name="Bao P."/>
            <person name="Zhang X."/>
            <person name="Li G."/>
        </authorList>
    </citation>
    <scope>NUCLEOTIDE SEQUENCE [LARGE SCALE GENOMIC DNA]</scope>
    <source>
        <strain evidence="1 2">DH</strain>
    </source>
</reference>
<gene>
    <name evidence="1" type="ORF">AT727_08635</name>
</gene>
<dbReference type="SUPFAM" id="SSF82171">
    <property type="entry name" value="DPP6 N-terminal domain-like"/>
    <property type="match status" value="1"/>
</dbReference>
<evidence type="ECO:0000313" key="2">
    <source>
        <dbReference type="Proteomes" id="UP000054623"/>
    </source>
</evidence>
<comment type="caution">
    <text evidence="1">The sequence shown here is derived from an EMBL/GenBank/DDBJ whole genome shotgun (WGS) entry which is preliminary data.</text>
</comment>
<proteinExistence type="predicted"/>
<dbReference type="AlphaFoldDB" id="A0A0W1JDR7"/>
<evidence type="ECO:0008006" key="3">
    <source>
        <dbReference type="Google" id="ProtNLM"/>
    </source>
</evidence>
<dbReference type="EMBL" id="LOCK01000050">
    <property type="protein sequence ID" value="KTE89985.1"/>
    <property type="molecule type" value="Genomic_DNA"/>
</dbReference>
<name>A0A0W1JDR7_DESHA</name>
<protein>
    <recommendedName>
        <fullName evidence="3">Lipoprotein</fullName>
    </recommendedName>
</protein>
<organism evidence="1 2">
    <name type="scientific">Desulfitobacterium hafniense</name>
    <name type="common">Desulfitobacterium frappieri</name>
    <dbReference type="NCBI Taxonomy" id="49338"/>
    <lineage>
        <taxon>Bacteria</taxon>
        <taxon>Bacillati</taxon>
        <taxon>Bacillota</taxon>
        <taxon>Clostridia</taxon>
        <taxon>Eubacteriales</taxon>
        <taxon>Desulfitobacteriaceae</taxon>
        <taxon>Desulfitobacterium</taxon>
    </lineage>
</organism>
<sequence>MRKKLCVWLCIILISFTGCGNKREIEQPKDVRAISAKWQDDQLLYATSDGIFTYSPVDGRTENLMSEDIAKKDINWLNCNLSPDKSKYIVITMGHYDNTVEIRDSETDQATLQLNVDKYREGVGDYSPPVGQVEWLDNDTIFLSTEFRLFIINIKTGDEIQVTEECSPVTTRVSHNTKAPHLSWAFNVKKMGDKLYYYSKRQPKTPGLGSIYYGDKTGEHELLKNAWLLLAVDDKRFVYLKETKPDVAETFLYDISIGSSSPITAERCLEEGIFRTNEGKLVFMTGDMTGGVYQGVIYNPDTGQSQNVDIYSGERDFPDQDIDQRQFGHFMGAFEQDGECVFLFSVENYSKSQEKYIEEYLAYSTRSNKLIEIGDYGDTWLVNMSVSPSGDYIVVTKHNRPGDDDFLFEVLKSDDLLRQLQ</sequence>
<dbReference type="RefSeq" id="WP_011460645.1">
    <property type="nucleotide sequence ID" value="NZ_LOCK01000050.1"/>
</dbReference>